<dbReference type="PROSITE" id="PS00028">
    <property type="entry name" value="ZINC_FINGER_C2H2_1"/>
    <property type="match status" value="1"/>
</dbReference>
<name>A0ABR4MXA0_9FUNG</name>
<sequence length="309" mass="33208">MQQATRLLLHLVLLLRYKWIIGTPTTQCGALFALTDALYAHIRQTRINHKSRGQQRIKCNWIGCSAEFSGHKEIDSHIKTHFPNHAVVCTTCRKSYKWIQTCETHLTKTGCSKTIALGAATLLRRPDMAAGLRIHDEPSNRTRIGTIAADLHDIAPMQADGAVEGDVAAGGANAAAVATGSAANTPAAPTIASKHKCKKGKAVQHGAASDKGSSEDVLASDTESSDQIRELLPKNSEETTTKPAAKKRKQSYKAHKKATKKPKVAQGDAEADATGDANEDAGKSGGRASFHALKLMLRARRYQWITAGS</sequence>
<feature type="chain" id="PRO_5046265733" description="C2H2-type domain-containing protein" evidence="2">
    <location>
        <begin position="23"/>
        <end position="309"/>
    </location>
</feature>
<evidence type="ECO:0000256" key="1">
    <source>
        <dbReference type="SAM" id="MobiDB-lite"/>
    </source>
</evidence>
<evidence type="ECO:0000259" key="3">
    <source>
        <dbReference type="PROSITE" id="PS00028"/>
    </source>
</evidence>
<reference evidence="4 5" key="1">
    <citation type="submission" date="2023-09" db="EMBL/GenBank/DDBJ databases">
        <title>Pangenome analysis of Batrachochytrium dendrobatidis and related Chytrids.</title>
        <authorList>
            <person name="Yacoub M.N."/>
            <person name="Stajich J.E."/>
            <person name="James T.Y."/>
        </authorList>
    </citation>
    <scope>NUCLEOTIDE SEQUENCE [LARGE SCALE GENOMIC DNA]</scope>
    <source>
        <strain evidence="4 5">JEL0888</strain>
    </source>
</reference>
<gene>
    <name evidence="4" type="ORF">HK105_208607</name>
</gene>
<evidence type="ECO:0000313" key="5">
    <source>
        <dbReference type="Proteomes" id="UP001527925"/>
    </source>
</evidence>
<dbReference type="EMBL" id="JADGIZ020000084">
    <property type="protein sequence ID" value="KAL2911887.1"/>
    <property type="molecule type" value="Genomic_DNA"/>
</dbReference>
<accession>A0ABR4MXA0</accession>
<evidence type="ECO:0000313" key="4">
    <source>
        <dbReference type="EMBL" id="KAL2911887.1"/>
    </source>
</evidence>
<protein>
    <recommendedName>
        <fullName evidence="3">C2H2-type domain-containing protein</fullName>
    </recommendedName>
</protein>
<evidence type="ECO:0000256" key="2">
    <source>
        <dbReference type="SAM" id="SignalP"/>
    </source>
</evidence>
<dbReference type="InterPro" id="IPR013087">
    <property type="entry name" value="Znf_C2H2_type"/>
</dbReference>
<feature type="compositionally biased region" description="Basic residues" evidence="1">
    <location>
        <begin position="193"/>
        <end position="202"/>
    </location>
</feature>
<feature type="compositionally biased region" description="Acidic residues" evidence="1">
    <location>
        <begin position="269"/>
        <end position="279"/>
    </location>
</feature>
<proteinExistence type="predicted"/>
<keyword evidence="5" id="KW-1185">Reference proteome</keyword>
<comment type="caution">
    <text evidence="4">The sequence shown here is derived from an EMBL/GenBank/DDBJ whole genome shotgun (WGS) entry which is preliminary data.</text>
</comment>
<feature type="signal peptide" evidence="2">
    <location>
        <begin position="1"/>
        <end position="22"/>
    </location>
</feature>
<feature type="region of interest" description="Disordered" evidence="1">
    <location>
        <begin position="181"/>
        <end position="288"/>
    </location>
</feature>
<keyword evidence="2" id="KW-0732">Signal</keyword>
<dbReference type="Proteomes" id="UP001527925">
    <property type="component" value="Unassembled WGS sequence"/>
</dbReference>
<feature type="domain" description="C2H2-type" evidence="3">
    <location>
        <begin position="59"/>
        <end position="81"/>
    </location>
</feature>
<organism evidence="4 5">
    <name type="scientific">Polyrhizophydium stewartii</name>
    <dbReference type="NCBI Taxonomy" id="2732419"/>
    <lineage>
        <taxon>Eukaryota</taxon>
        <taxon>Fungi</taxon>
        <taxon>Fungi incertae sedis</taxon>
        <taxon>Chytridiomycota</taxon>
        <taxon>Chytridiomycota incertae sedis</taxon>
        <taxon>Chytridiomycetes</taxon>
        <taxon>Rhizophydiales</taxon>
        <taxon>Rhizophydiales incertae sedis</taxon>
        <taxon>Polyrhizophydium</taxon>
    </lineage>
</organism>
<feature type="compositionally biased region" description="Basic residues" evidence="1">
    <location>
        <begin position="244"/>
        <end position="263"/>
    </location>
</feature>
<dbReference type="Gene3D" id="3.30.160.60">
    <property type="entry name" value="Classic Zinc Finger"/>
    <property type="match status" value="1"/>
</dbReference>
<feature type="compositionally biased region" description="Basic and acidic residues" evidence="1">
    <location>
        <begin position="226"/>
        <end position="240"/>
    </location>
</feature>